<dbReference type="EMBL" id="VBWP01000002">
    <property type="protein sequence ID" value="TLG76684.1"/>
    <property type="molecule type" value="Genomic_DNA"/>
</dbReference>
<dbReference type="GO" id="GO:0009313">
    <property type="term" value="P:oligosaccharide catabolic process"/>
    <property type="evidence" value="ECO:0007669"/>
    <property type="project" value="TreeGrafter"/>
</dbReference>
<dbReference type="InterPro" id="IPR037094">
    <property type="entry name" value="Glyco_hydro_38_cen_sf"/>
</dbReference>
<dbReference type="InterPro" id="IPR015341">
    <property type="entry name" value="Glyco_hydro_38_cen"/>
</dbReference>
<dbReference type="GO" id="GO:0004559">
    <property type="term" value="F:alpha-mannosidase activity"/>
    <property type="evidence" value="ECO:0007669"/>
    <property type="project" value="InterPro"/>
</dbReference>
<dbReference type="InParanoid" id="A0A5R8QFX2"/>
<keyword evidence="4" id="KW-0326">Glycosidase</keyword>
<dbReference type="AlphaFoldDB" id="A0A5R8QFX2"/>
<sequence length="880" mass="100242">MKKKIVHVVPHSHWDREWYFTIEDSNVLLAENMYALLRFLRDHPEFPAYVFDGQYSVIDEYLQWHPEDRELISDLVTARRLYIGPWYTQADTRLVHIESLIRNLLYGIQLSSAMGHSMDIGYLPDVFGQNAYLPSIFKDFGIAKSIVQRGIYNDQLSSGDVNMLWTSPDNVQVPMNYIYFGYGPGKFLQADEAYLNEHLLPILSVLSDLNTNTDVLLLPAGGDQVFVREQFPDVVARLNAMQEQYHFVLSDYEHFMEEAWQQPEKFTTELKNELVASQKSRIHTTIASQRYDIKEANSRIEHKILNILEPMLTFAKVQGISDYPQKQLDTVWKQLFDVHAHDSIGGCNSDTTNAAIMARLASCERIVNDLLNIVQKRIAHAAITDDCENKFIVFNSDIHDMATPVRTTVFSRAESIKILNKNNQEVPFSCFDKKYISGGSIVVATANGEQQIEQPGYYQFDVQLYNQTLPAWQLAIFTIEENPEMPLLIEDKSATIQNSFYTIGVEAGELYLENKHGRINNFIRFEDVADAGDSYDFSPLIGDVSVFGSIAGDSVQVRRDAFMQQLLVETELKIAANLVDRQAGVFEQRLTIATIITLQNDAELIQVQHEIVNGCKDHRIRAVITTGFDIKQNLAKQGFGMLQRELENPRAANWREMKFAEKPQAIHALDQLVQLQGGTGQQLLLVSQALKEYEVVSNRELAVTLFRSVGLLGRDDLVNRPGRASGINNIVVPTPDAQMQQTMSFSYGVVAVTPQQPLYNYYEQLYPRYTVYQKQKMNTFHSRLERFELPMNMVQWQDESMIQLDNPALSLSVLKQASHADEIIVRCFNLSETVQQGTFALSAGWQICQSRLLEDKCSSLADNKIELAPNNYITIKTKRG</sequence>
<accession>A0A5R8QFX2</accession>
<keyword evidence="3" id="KW-0378">Hydrolase</keyword>
<dbReference type="Pfam" id="PF09261">
    <property type="entry name" value="Alpha-mann_mid"/>
    <property type="match status" value="1"/>
</dbReference>
<evidence type="ECO:0000313" key="7">
    <source>
        <dbReference type="Proteomes" id="UP000306912"/>
    </source>
</evidence>
<dbReference type="InterPro" id="IPR027291">
    <property type="entry name" value="Glyco_hydro_38_N_sf"/>
</dbReference>
<dbReference type="InterPro" id="IPR000602">
    <property type="entry name" value="Glyco_hydro_38_N"/>
</dbReference>
<comment type="caution">
    <text evidence="6">The sequence shown here is derived from an EMBL/GenBank/DDBJ whole genome shotgun (WGS) entry which is preliminary data.</text>
</comment>
<dbReference type="Pfam" id="PF01074">
    <property type="entry name" value="Glyco_hydro_38N"/>
    <property type="match status" value="1"/>
</dbReference>
<dbReference type="SUPFAM" id="SSF88688">
    <property type="entry name" value="Families 57/38 glycoside transferase middle domain"/>
    <property type="match status" value="1"/>
</dbReference>
<dbReference type="OrthoDB" id="9764050at2"/>
<evidence type="ECO:0000259" key="5">
    <source>
        <dbReference type="SMART" id="SM00872"/>
    </source>
</evidence>
<keyword evidence="7" id="KW-1185">Reference proteome</keyword>
<evidence type="ECO:0000256" key="1">
    <source>
        <dbReference type="ARBA" id="ARBA00009792"/>
    </source>
</evidence>
<dbReference type="Gene3D" id="2.70.98.30">
    <property type="entry name" value="Golgi alpha-mannosidase II, domain 4"/>
    <property type="match status" value="1"/>
</dbReference>
<evidence type="ECO:0000256" key="4">
    <source>
        <dbReference type="ARBA" id="ARBA00023295"/>
    </source>
</evidence>
<name>A0A5R8QFX2_9FIRM</name>
<dbReference type="GO" id="GO:0006013">
    <property type="term" value="P:mannose metabolic process"/>
    <property type="evidence" value="ECO:0007669"/>
    <property type="project" value="InterPro"/>
</dbReference>
<dbReference type="PANTHER" id="PTHR46017">
    <property type="entry name" value="ALPHA-MANNOSIDASE 2C1"/>
    <property type="match status" value="1"/>
</dbReference>
<dbReference type="SMART" id="SM00872">
    <property type="entry name" value="Alpha-mann_mid"/>
    <property type="match status" value="1"/>
</dbReference>
<dbReference type="SUPFAM" id="SSF74650">
    <property type="entry name" value="Galactose mutarotase-like"/>
    <property type="match status" value="1"/>
</dbReference>
<protein>
    <submittedName>
        <fullName evidence="6">Alpha-mannosidase</fullName>
    </submittedName>
</protein>
<proteinExistence type="inferred from homology"/>
<dbReference type="RefSeq" id="WP_138190321.1">
    <property type="nucleotide sequence ID" value="NZ_VBWP01000002.1"/>
</dbReference>
<gene>
    <name evidence="6" type="ORF">FEZ08_03460</name>
</gene>
<dbReference type="Gene3D" id="3.20.110.10">
    <property type="entry name" value="Glycoside hydrolase 38, N terminal domain"/>
    <property type="match status" value="1"/>
</dbReference>
<dbReference type="PANTHER" id="PTHR46017:SF2">
    <property type="entry name" value="MANNOSYLGLYCERATE HYDROLASE"/>
    <property type="match status" value="1"/>
</dbReference>
<evidence type="ECO:0000256" key="2">
    <source>
        <dbReference type="ARBA" id="ARBA00022723"/>
    </source>
</evidence>
<dbReference type="GO" id="GO:0046872">
    <property type="term" value="F:metal ion binding"/>
    <property type="evidence" value="ECO:0007669"/>
    <property type="project" value="UniProtKB-KW"/>
</dbReference>
<reference evidence="6 7" key="1">
    <citation type="submission" date="2019-05" db="EMBL/GenBank/DDBJ databases">
        <title>Culicoidintestinum kansasii gen. nov., sp. nov. from the gastrointestinal tract of the biting midge, Culicoides sonorensis.</title>
        <authorList>
            <person name="Neupane S."/>
            <person name="Ghosh A."/>
            <person name="Gunther S."/>
            <person name="Martin K."/>
            <person name="Zurek L."/>
        </authorList>
    </citation>
    <scope>NUCLEOTIDE SEQUENCE [LARGE SCALE GENOMIC DNA]</scope>
    <source>
        <strain evidence="6 7">CS-1</strain>
    </source>
</reference>
<comment type="similarity">
    <text evidence="1">Belongs to the glycosyl hydrolase 38 family.</text>
</comment>
<dbReference type="SUPFAM" id="SSF88713">
    <property type="entry name" value="Glycoside hydrolase/deacetylase"/>
    <property type="match status" value="1"/>
</dbReference>
<dbReference type="GO" id="GO:0030246">
    <property type="term" value="F:carbohydrate binding"/>
    <property type="evidence" value="ECO:0007669"/>
    <property type="project" value="InterPro"/>
</dbReference>
<dbReference type="InterPro" id="IPR011330">
    <property type="entry name" value="Glyco_hydro/deAcase_b/a-brl"/>
</dbReference>
<dbReference type="Pfam" id="PF17677">
    <property type="entry name" value="Glyco_hydro38C2"/>
    <property type="match status" value="1"/>
</dbReference>
<dbReference type="InterPro" id="IPR028995">
    <property type="entry name" value="Glyco_hydro_57/38_cen_sf"/>
</dbReference>
<evidence type="ECO:0000256" key="3">
    <source>
        <dbReference type="ARBA" id="ARBA00022801"/>
    </source>
</evidence>
<feature type="domain" description="Glycoside hydrolase family 38 central" evidence="5">
    <location>
        <begin position="281"/>
        <end position="360"/>
    </location>
</feature>
<organism evidence="6 7">
    <name type="scientific">Culicoidibacter larvae</name>
    <dbReference type="NCBI Taxonomy" id="2579976"/>
    <lineage>
        <taxon>Bacteria</taxon>
        <taxon>Bacillati</taxon>
        <taxon>Bacillota</taxon>
        <taxon>Culicoidibacteria</taxon>
        <taxon>Culicoidibacterales</taxon>
        <taxon>Culicoidibacteraceae</taxon>
        <taxon>Culicoidibacter</taxon>
    </lineage>
</organism>
<evidence type="ECO:0000313" key="6">
    <source>
        <dbReference type="EMBL" id="TLG76684.1"/>
    </source>
</evidence>
<keyword evidence="2" id="KW-0479">Metal-binding</keyword>
<dbReference type="InterPro" id="IPR041147">
    <property type="entry name" value="GH38_C"/>
</dbReference>
<dbReference type="Gene3D" id="1.20.1270.50">
    <property type="entry name" value="Glycoside hydrolase family 38, central domain"/>
    <property type="match status" value="1"/>
</dbReference>
<dbReference type="InterPro" id="IPR011013">
    <property type="entry name" value="Gal_mutarotase_sf_dom"/>
</dbReference>
<dbReference type="Proteomes" id="UP000306912">
    <property type="component" value="Unassembled WGS sequence"/>
</dbReference>